<dbReference type="GO" id="GO:0006013">
    <property type="term" value="P:mannose metabolic process"/>
    <property type="evidence" value="ECO:0000318"/>
    <property type="project" value="GO_Central"/>
</dbReference>
<dbReference type="Gene3D" id="3.30.420.40">
    <property type="match status" value="1"/>
</dbReference>
<evidence type="ECO:0000256" key="12">
    <source>
        <dbReference type="RuleBase" id="RU362007"/>
    </source>
</evidence>
<dbReference type="VEuPathDB" id="FungiDB:SJAG_04334"/>
<dbReference type="InterPro" id="IPR043129">
    <property type="entry name" value="ATPase_NBD"/>
</dbReference>
<protein>
    <recommendedName>
        <fullName evidence="12">Phosphotransferase</fullName>
        <ecNumber evidence="12">2.7.1.-</ecNumber>
    </recommendedName>
</protein>
<evidence type="ECO:0000256" key="8">
    <source>
        <dbReference type="ARBA" id="ARBA00023152"/>
    </source>
</evidence>
<dbReference type="GO" id="GO:0005524">
    <property type="term" value="F:ATP binding"/>
    <property type="evidence" value="ECO:0007669"/>
    <property type="project" value="UniProtKB-UniRule"/>
</dbReference>
<dbReference type="GO" id="GO:0006000">
    <property type="term" value="P:fructose metabolic process"/>
    <property type="evidence" value="ECO:0007669"/>
    <property type="project" value="EnsemblFungi"/>
</dbReference>
<keyword evidence="7 12" id="KW-0067">ATP-binding</keyword>
<dbReference type="Gene3D" id="3.40.367.20">
    <property type="match status" value="1"/>
</dbReference>
<evidence type="ECO:0000256" key="11">
    <source>
        <dbReference type="ARBA" id="ARBA00048160"/>
    </source>
</evidence>
<comment type="catalytic activity">
    <reaction evidence="9">
        <text>a D-hexose + ATP = a D-hexose 6-phosphate + ADP + H(+)</text>
        <dbReference type="Rhea" id="RHEA:22740"/>
        <dbReference type="ChEBI" id="CHEBI:4194"/>
        <dbReference type="ChEBI" id="CHEBI:15378"/>
        <dbReference type="ChEBI" id="CHEBI:30616"/>
        <dbReference type="ChEBI" id="CHEBI:229467"/>
        <dbReference type="ChEBI" id="CHEBI:456216"/>
        <dbReference type="EC" id="2.7.1.1"/>
    </reaction>
    <physiologicalReaction direction="left-to-right" evidence="9">
        <dbReference type="Rhea" id="RHEA:22741"/>
    </physiologicalReaction>
</comment>
<dbReference type="PROSITE" id="PS00378">
    <property type="entry name" value="HEXOKINASE_1"/>
    <property type="match status" value="1"/>
</dbReference>
<dbReference type="GO" id="GO:0001678">
    <property type="term" value="P:intracellular glucose homeostasis"/>
    <property type="evidence" value="ECO:0000318"/>
    <property type="project" value="GO_Central"/>
</dbReference>
<dbReference type="RefSeq" id="XP_002175446.1">
    <property type="nucleotide sequence ID" value="XM_002175410.2"/>
</dbReference>
<dbReference type="PANTHER" id="PTHR19443:SF16">
    <property type="entry name" value="HEXOKINASE TYPE 1-RELATED"/>
    <property type="match status" value="1"/>
</dbReference>
<comment type="pathway">
    <text evidence="2">Carbohydrate metabolism; hexose metabolism.</text>
</comment>
<dbReference type="GO" id="GO:0008865">
    <property type="term" value="F:fructokinase activity"/>
    <property type="evidence" value="ECO:0000318"/>
    <property type="project" value="GO_Central"/>
</dbReference>
<dbReference type="Pfam" id="PF03727">
    <property type="entry name" value="Hexokinase_2"/>
    <property type="match status" value="1"/>
</dbReference>
<keyword evidence="5 12" id="KW-0547">Nucleotide-binding</keyword>
<feature type="domain" description="Hexokinase C-terminal" evidence="14">
    <location>
        <begin position="230"/>
        <end position="466"/>
    </location>
</feature>
<evidence type="ECO:0000256" key="9">
    <source>
        <dbReference type="ARBA" id="ARBA00044613"/>
    </source>
</evidence>
<gene>
    <name evidence="16" type="primary">hxk1</name>
    <name evidence="15" type="ORF">SJAG_04334</name>
</gene>
<dbReference type="GeneID" id="7050888"/>
<feature type="domain" description="Hexokinase N-terminal" evidence="13">
    <location>
        <begin position="32"/>
        <end position="224"/>
    </location>
</feature>
<keyword evidence="8 12" id="KW-0324">Glycolysis</keyword>
<dbReference type="OMA" id="ADCVQQF"/>
<dbReference type="GO" id="GO:0006006">
    <property type="term" value="P:glucose metabolic process"/>
    <property type="evidence" value="ECO:0000318"/>
    <property type="project" value="GO_Central"/>
</dbReference>
<dbReference type="GO" id="GO:0005536">
    <property type="term" value="F:D-glucose binding"/>
    <property type="evidence" value="ECO:0007669"/>
    <property type="project" value="InterPro"/>
</dbReference>
<comment type="similarity">
    <text evidence="3 12">Belongs to the hexokinase family.</text>
</comment>
<evidence type="ECO:0000313" key="15">
    <source>
        <dbReference type="EMBL" id="EEB09153.1"/>
    </source>
</evidence>
<dbReference type="InterPro" id="IPR019807">
    <property type="entry name" value="Hexokinase_BS"/>
</dbReference>
<dbReference type="GO" id="GO:0051156">
    <property type="term" value="P:glucose 6-phosphate metabolic process"/>
    <property type="evidence" value="ECO:0000318"/>
    <property type="project" value="GO_Central"/>
</dbReference>
<accession>B6K6J9</accession>
<comment type="catalytic activity">
    <reaction evidence="11">
        <text>D-glucose + ATP = D-glucose 6-phosphate + ADP + H(+)</text>
        <dbReference type="Rhea" id="RHEA:17825"/>
        <dbReference type="ChEBI" id="CHEBI:4167"/>
        <dbReference type="ChEBI" id="CHEBI:15378"/>
        <dbReference type="ChEBI" id="CHEBI:30616"/>
        <dbReference type="ChEBI" id="CHEBI:61548"/>
        <dbReference type="ChEBI" id="CHEBI:456216"/>
        <dbReference type="EC" id="2.7.1.1"/>
    </reaction>
    <physiologicalReaction direction="left-to-right" evidence="11">
        <dbReference type="Rhea" id="RHEA:17826"/>
    </physiologicalReaction>
</comment>
<dbReference type="SUPFAM" id="SSF53067">
    <property type="entry name" value="Actin-like ATPase domain"/>
    <property type="match status" value="2"/>
</dbReference>
<dbReference type="Gene3D" id="1.10.287.1250">
    <property type="match status" value="1"/>
</dbReference>
<evidence type="ECO:0000256" key="1">
    <source>
        <dbReference type="ARBA" id="ARBA00004888"/>
    </source>
</evidence>
<dbReference type="PROSITE" id="PS51748">
    <property type="entry name" value="HEXOKINASE_2"/>
    <property type="match status" value="1"/>
</dbReference>
<dbReference type="InterPro" id="IPR022673">
    <property type="entry name" value="Hexokinase_C"/>
</dbReference>
<dbReference type="InterPro" id="IPR022672">
    <property type="entry name" value="Hexokinase_N"/>
</dbReference>
<dbReference type="EMBL" id="KE651167">
    <property type="protein sequence ID" value="EEB09153.1"/>
    <property type="molecule type" value="Genomic_DNA"/>
</dbReference>
<dbReference type="JaponicusDB" id="SJAG_04334">
    <property type="gene designation" value="hxk1"/>
</dbReference>
<evidence type="ECO:0000256" key="6">
    <source>
        <dbReference type="ARBA" id="ARBA00022777"/>
    </source>
</evidence>
<dbReference type="Pfam" id="PF00349">
    <property type="entry name" value="Hexokinase_1"/>
    <property type="match status" value="1"/>
</dbReference>
<evidence type="ECO:0000259" key="14">
    <source>
        <dbReference type="Pfam" id="PF03727"/>
    </source>
</evidence>
<dbReference type="FunFam" id="3.40.367.20:FF:000004">
    <property type="entry name" value="Phosphotransferase"/>
    <property type="match status" value="1"/>
</dbReference>
<dbReference type="OrthoDB" id="419537at2759"/>
<dbReference type="GO" id="GO:0019158">
    <property type="term" value="F:mannokinase activity"/>
    <property type="evidence" value="ECO:0000318"/>
    <property type="project" value="GO_Central"/>
</dbReference>
<dbReference type="GO" id="GO:0005739">
    <property type="term" value="C:mitochondrion"/>
    <property type="evidence" value="ECO:0000318"/>
    <property type="project" value="GO_Central"/>
</dbReference>
<name>B6K6J9_SCHJY</name>
<dbReference type="InterPro" id="IPR001312">
    <property type="entry name" value="Hexokinase"/>
</dbReference>
<keyword evidence="17" id="KW-1185">Reference proteome</keyword>
<dbReference type="EC" id="2.7.1.-" evidence="12"/>
<dbReference type="HOGENOM" id="CLU_014393_5_2_1"/>
<evidence type="ECO:0000313" key="17">
    <source>
        <dbReference type="Proteomes" id="UP000001744"/>
    </source>
</evidence>
<dbReference type="PANTHER" id="PTHR19443">
    <property type="entry name" value="HEXOKINASE"/>
    <property type="match status" value="1"/>
</dbReference>
<evidence type="ECO:0000256" key="10">
    <source>
        <dbReference type="ARBA" id="ARBA00047905"/>
    </source>
</evidence>
<dbReference type="PRINTS" id="PR00475">
    <property type="entry name" value="HEXOKINASE"/>
</dbReference>
<reference evidence="15 17" key="1">
    <citation type="journal article" date="2011" name="Science">
        <title>Comparative functional genomics of the fission yeasts.</title>
        <authorList>
            <person name="Rhind N."/>
            <person name="Chen Z."/>
            <person name="Yassour M."/>
            <person name="Thompson D.A."/>
            <person name="Haas B.J."/>
            <person name="Habib N."/>
            <person name="Wapinski I."/>
            <person name="Roy S."/>
            <person name="Lin M.F."/>
            <person name="Heiman D.I."/>
            <person name="Young S.K."/>
            <person name="Furuya K."/>
            <person name="Guo Y."/>
            <person name="Pidoux A."/>
            <person name="Chen H.M."/>
            <person name="Robbertse B."/>
            <person name="Goldberg J.M."/>
            <person name="Aoki K."/>
            <person name="Bayne E.H."/>
            <person name="Berlin A.M."/>
            <person name="Desjardins C.A."/>
            <person name="Dobbs E."/>
            <person name="Dukaj L."/>
            <person name="Fan L."/>
            <person name="FitzGerald M.G."/>
            <person name="French C."/>
            <person name="Gujja S."/>
            <person name="Hansen K."/>
            <person name="Keifenheim D."/>
            <person name="Levin J.Z."/>
            <person name="Mosher R.A."/>
            <person name="Mueller C.A."/>
            <person name="Pfiffner J."/>
            <person name="Priest M."/>
            <person name="Russ C."/>
            <person name="Smialowska A."/>
            <person name="Swoboda P."/>
            <person name="Sykes S.M."/>
            <person name="Vaughn M."/>
            <person name="Vengrova S."/>
            <person name="Yoder R."/>
            <person name="Zeng Q."/>
            <person name="Allshire R."/>
            <person name="Baulcombe D."/>
            <person name="Birren B.W."/>
            <person name="Brown W."/>
            <person name="Ekwall K."/>
            <person name="Kellis M."/>
            <person name="Leatherwood J."/>
            <person name="Levin H."/>
            <person name="Margalit H."/>
            <person name="Martienssen R."/>
            <person name="Nieduszynski C.A."/>
            <person name="Spatafora J.W."/>
            <person name="Friedman N."/>
            <person name="Dalgaard J.Z."/>
            <person name="Baumann P."/>
            <person name="Niki H."/>
            <person name="Regev A."/>
            <person name="Nusbaum C."/>
        </authorList>
    </citation>
    <scope>NUCLEOTIDE SEQUENCE [LARGE SCALE GENOMIC DNA]</scope>
    <source>
        <strain evidence="17">yFS275 / FY16936</strain>
    </source>
</reference>
<keyword evidence="4 12" id="KW-0808">Transferase</keyword>
<dbReference type="UniPathway" id="UPA00109">
    <property type="reaction ID" value="UER00180"/>
</dbReference>
<evidence type="ECO:0000313" key="16">
    <source>
        <dbReference type="JaponicusDB" id="SJAG_04334"/>
    </source>
</evidence>
<dbReference type="GO" id="GO:0004340">
    <property type="term" value="F:glucokinase activity"/>
    <property type="evidence" value="ECO:0000318"/>
    <property type="project" value="GO_Central"/>
</dbReference>
<evidence type="ECO:0000259" key="13">
    <source>
        <dbReference type="Pfam" id="PF00349"/>
    </source>
</evidence>
<evidence type="ECO:0000256" key="3">
    <source>
        <dbReference type="ARBA" id="ARBA00009225"/>
    </source>
</evidence>
<dbReference type="STRING" id="402676.B6K6J9"/>
<comment type="pathway">
    <text evidence="1">Carbohydrate degradation; glycolysis; D-glyceraldehyde 3-phosphate and glycerone phosphate from D-glucose: step 1/4.</text>
</comment>
<evidence type="ECO:0000256" key="4">
    <source>
        <dbReference type="ARBA" id="ARBA00022679"/>
    </source>
</evidence>
<comment type="catalytic activity">
    <reaction evidence="10">
        <text>D-fructose + ATP = D-fructose 6-phosphate + ADP + H(+)</text>
        <dbReference type="Rhea" id="RHEA:16125"/>
        <dbReference type="ChEBI" id="CHEBI:15378"/>
        <dbReference type="ChEBI" id="CHEBI:30616"/>
        <dbReference type="ChEBI" id="CHEBI:37721"/>
        <dbReference type="ChEBI" id="CHEBI:61527"/>
        <dbReference type="ChEBI" id="CHEBI:456216"/>
        <dbReference type="EC" id="2.7.1.1"/>
    </reaction>
    <physiologicalReaction direction="left-to-right" evidence="10">
        <dbReference type="Rhea" id="RHEA:16126"/>
    </physiologicalReaction>
</comment>
<dbReference type="Proteomes" id="UP000001744">
    <property type="component" value="Unassembled WGS sequence"/>
</dbReference>
<proteinExistence type="inferred from homology"/>
<keyword evidence="6 12" id="KW-0418">Kinase</keyword>
<dbReference type="FunFam" id="3.30.420.40:FF:000805">
    <property type="entry name" value="Hexokinase-2"/>
    <property type="match status" value="1"/>
</dbReference>
<organism evidence="15 17">
    <name type="scientific">Schizosaccharomyces japonicus (strain yFS275 / FY16936)</name>
    <name type="common">Fission yeast</name>
    <dbReference type="NCBI Taxonomy" id="402676"/>
    <lineage>
        <taxon>Eukaryota</taxon>
        <taxon>Fungi</taxon>
        <taxon>Dikarya</taxon>
        <taxon>Ascomycota</taxon>
        <taxon>Taphrinomycotina</taxon>
        <taxon>Schizosaccharomycetes</taxon>
        <taxon>Schizosaccharomycetales</taxon>
        <taxon>Schizosaccharomycetaceae</taxon>
        <taxon>Schizosaccharomyces</taxon>
    </lineage>
</organism>
<evidence type="ECO:0000256" key="2">
    <source>
        <dbReference type="ARBA" id="ARBA00005028"/>
    </source>
</evidence>
<evidence type="ECO:0000256" key="7">
    <source>
        <dbReference type="ARBA" id="ARBA00022840"/>
    </source>
</evidence>
<sequence>MSLHASYVLPARAPSRKGSMIHMSKDLQEQVTLLEQQFSVSTEKLKEVTDHFVKELAKGLSKEGGSIPMIPTWVIGWPNGTEKGSFLALDMGGTNLRVCEVIVQGEGKFDIMQSKYRMPQALKTGTKEQLFDFIAESIKTFVDENHPDSKEMLDLGFTFSYPTEQHAIDHGKLLAWTKGFDIPGVEGENIVPFFNEALARKGCNNVRLTTIINDTTGTLIASRYAHPTSQIGVIFGTGCNAAYMEKFGNIPKLDHLDFDAEMPMAINCEWGAFDNEHLVLPRTKYDVEVDEESPRPGQQTFEKMVAGCYLGDIFRRVLVDLHKQGLIFVDQDITKIEDPLAMDASVLSAIEIDPYENLSDVQALFENNFNILTTEQERQLIRRAAELIGTRAARLSACGVSALVRKAEIASCTVGADGSVFNLYPHFQERLAGAIGEILGSEHGEKIKAIPAEDGSGVGAALIAALQAKGLGLTMATLEARTKK</sequence>
<dbReference type="eggNOG" id="KOG1369">
    <property type="taxonomic scope" value="Eukaryota"/>
</dbReference>
<dbReference type="AlphaFoldDB" id="B6K6J9"/>
<dbReference type="GO" id="GO:0005829">
    <property type="term" value="C:cytosol"/>
    <property type="evidence" value="ECO:0000318"/>
    <property type="project" value="GO_Central"/>
</dbReference>
<evidence type="ECO:0000256" key="5">
    <source>
        <dbReference type="ARBA" id="ARBA00022741"/>
    </source>
</evidence>
<dbReference type="GO" id="GO:0006096">
    <property type="term" value="P:glycolytic process"/>
    <property type="evidence" value="ECO:0000318"/>
    <property type="project" value="GO_Central"/>
</dbReference>